<evidence type="ECO:0000256" key="1">
    <source>
        <dbReference type="SAM" id="MobiDB-lite"/>
    </source>
</evidence>
<proteinExistence type="predicted"/>
<dbReference type="AlphaFoldDB" id="F9UF23"/>
<name>F9UF23_9GAMM</name>
<evidence type="ECO:0000313" key="2">
    <source>
        <dbReference type="EMBL" id="EGV17060.1"/>
    </source>
</evidence>
<dbReference type="eggNOG" id="ENOG50333W6">
    <property type="taxonomic scope" value="Bacteria"/>
</dbReference>
<dbReference type="Proteomes" id="UP000005459">
    <property type="component" value="Unassembled WGS sequence"/>
</dbReference>
<organism evidence="2 3">
    <name type="scientific">Thiocapsa marina 5811</name>
    <dbReference type="NCBI Taxonomy" id="768671"/>
    <lineage>
        <taxon>Bacteria</taxon>
        <taxon>Pseudomonadati</taxon>
        <taxon>Pseudomonadota</taxon>
        <taxon>Gammaproteobacteria</taxon>
        <taxon>Chromatiales</taxon>
        <taxon>Chromatiaceae</taxon>
        <taxon>Thiocapsa</taxon>
    </lineage>
</organism>
<reference evidence="2 3" key="1">
    <citation type="submission" date="2011-06" db="EMBL/GenBank/DDBJ databases">
        <title>The draft genome of Thiocapsa marina 5811.</title>
        <authorList>
            <consortium name="US DOE Joint Genome Institute (JGI-PGF)"/>
            <person name="Lucas S."/>
            <person name="Han J."/>
            <person name="Cheng J.-F."/>
            <person name="Goodwin L."/>
            <person name="Pitluck S."/>
            <person name="Peters L."/>
            <person name="Land M.L."/>
            <person name="Hauser L."/>
            <person name="Vogl K."/>
            <person name="Liu Z."/>
            <person name="Imhoff J."/>
            <person name="Thiel V."/>
            <person name="Frigaard N.-U."/>
            <person name="Bryant D."/>
            <person name="Woyke T.J."/>
        </authorList>
    </citation>
    <scope>NUCLEOTIDE SEQUENCE [LARGE SCALE GENOMIC DNA]</scope>
    <source>
        <strain evidence="2 3">5811</strain>
    </source>
</reference>
<evidence type="ECO:0000313" key="3">
    <source>
        <dbReference type="Proteomes" id="UP000005459"/>
    </source>
</evidence>
<keyword evidence="3" id="KW-1185">Reference proteome</keyword>
<dbReference type="EMBL" id="AFWV01000012">
    <property type="protein sequence ID" value="EGV17060.1"/>
    <property type="molecule type" value="Genomic_DNA"/>
</dbReference>
<protein>
    <submittedName>
        <fullName evidence="2">Uncharacterized protein</fullName>
    </submittedName>
</protein>
<gene>
    <name evidence="2" type="ORF">ThimaDRAFT_3526</name>
</gene>
<sequence length="113" mass="12712">MTLKRLNVLVASMNSPSVRSTLYREPARHQVLRLKAASARRSLSEIVNDAIRKALREEQENPAAFAERVGAGFGGGAVRTIPLSLYQQPEYEQRPERSTRRRERSAVASDFSE</sequence>
<accession>F9UF23</accession>
<feature type="region of interest" description="Disordered" evidence="1">
    <location>
        <begin position="84"/>
        <end position="113"/>
    </location>
</feature>
<dbReference type="RefSeq" id="WP_007194398.1">
    <property type="nucleotide sequence ID" value="NZ_AFWV01000012.1"/>
</dbReference>